<dbReference type="InterPro" id="IPR036388">
    <property type="entry name" value="WH-like_DNA-bd_sf"/>
</dbReference>
<name>W0HRK2_9GAMM</name>
<dbReference type="HOGENOM" id="CLU_111585_0_0_6"/>
<feature type="region of interest" description="Disordered" evidence="4">
    <location>
        <begin position="150"/>
        <end position="175"/>
    </location>
</feature>
<evidence type="ECO:0000313" key="6">
    <source>
        <dbReference type="EMBL" id="AHF75162.1"/>
    </source>
</evidence>
<evidence type="ECO:0000256" key="1">
    <source>
        <dbReference type="ARBA" id="ARBA00023015"/>
    </source>
</evidence>
<evidence type="ECO:0000256" key="3">
    <source>
        <dbReference type="ARBA" id="ARBA00023163"/>
    </source>
</evidence>
<dbReference type="Pfam" id="PF01638">
    <property type="entry name" value="HxlR"/>
    <property type="match status" value="1"/>
</dbReference>
<keyword evidence="2" id="KW-0238">DNA-binding</keyword>
<dbReference type="InterPro" id="IPR002577">
    <property type="entry name" value="HTH_HxlR"/>
</dbReference>
<evidence type="ECO:0000256" key="4">
    <source>
        <dbReference type="SAM" id="MobiDB-lite"/>
    </source>
</evidence>
<dbReference type="Gene3D" id="1.10.10.10">
    <property type="entry name" value="Winged helix-like DNA-binding domain superfamily/Winged helix DNA-binding domain"/>
    <property type="match status" value="1"/>
</dbReference>
<evidence type="ECO:0000313" key="7">
    <source>
        <dbReference type="Proteomes" id="UP000019028"/>
    </source>
</evidence>
<dbReference type="PANTHER" id="PTHR33204">
    <property type="entry name" value="TRANSCRIPTIONAL REGULATOR, MARR FAMILY"/>
    <property type="match status" value="1"/>
</dbReference>
<evidence type="ECO:0000259" key="5">
    <source>
        <dbReference type="PROSITE" id="PS51118"/>
    </source>
</evidence>
<gene>
    <name evidence="6" type="ORF">Sant_0045</name>
</gene>
<reference evidence="6 7" key="1">
    <citation type="journal article" date="2014" name="Genome Biol. Evol.">
        <title>Genome degeneration and adaptation in a nascent stage of symbiosis.</title>
        <authorList>
            <person name="Oakeson K.F."/>
            <person name="Gil R."/>
            <person name="Clayton A.L."/>
            <person name="Dunn D.M."/>
            <person name="von Niederhausern A.C."/>
            <person name="Hamil C."/>
            <person name="Aoyagi A."/>
            <person name="Duval B."/>
            <person name="Baca A."/>
            <person name="Silva F.J."/>
            <person name="Vallier A."/>
            <person name="Jackson D.G."/>
            <person name="Latorre A."/>
            <person name="Weiss R.B."/>
            <person name="Heddi A."/>
            <person name="Moya A."/>
            <person name="Dale C."/>
        </authorList>
    </citation>
    <scope>NUCLEOTIDE SEQUENCE [LARGE SCALE GENOMIC DNA]</scope>
    <source>
        <strain evidence="6 7">HS1</strain>
    </source>
</reference>
<sequence length="175" mass="19851">MQRTHFDNSDCPIARSLELVGEWWSILILRDAFHGLTKFDEFQQSLQLSPTMLTRRLKHLVQHGILYKHPYQSRPLRHEYLLTPRGKAFFPVLITLLHWGNTQLACDDIAVVPVHRQTGLPVAPALMDLASQEKLTLDNLMLVAGPKAGEGMKRRLKNRQDTPSLAGAPNARNSK</sequence>
<organism evidence="6 7">
    <name type="scientific">Sodalis praecaptivus</name>
    <dbReference type="NCBI Taxonomy" id="1239307"/>
    <lineage>
        <taxon>Bacteria</taxon>
        <taxon>Pseudomonadati</taxon>
        <taxon>Pseudomonadota</taxon>
        <taxon>Gammaproteobacteria</taxon>
        <taxon>Enterobacterales</taxon>
        <taxon>Bruguierivoracaceae</taxon>
        <taxon>Sodalis</taxon>
    </lineage>
</organism>
<accession>W0HRK2</accession>
<dbReference type="PATRIC" id="fig|1239307.3.peg.49"/>
<dbReference type="AlphaFoldDB" id="W0HRK2"/>
<dbReference type="Proteomes" id="UP000019028">
    <property type="component" value="Chromosome"/>
</dbReference>
<keyword evidence="3" id="KW-0804">Transcription</keyword>
<dbReference type="PANTHER" id="PTHR33204:SF17">
    <property type="entry name" value="TRANSCRIPTIONAL REGULATORY PROTEIN"/>
    <property type="match status" value="1"/>
</dbReference>
<dbReference type="OrthoDB" id="9807069at2"/>
<dbReference type="SUPFAM" id="SSF46785">
    <property type="entry name" value="Winged helix' DNA-binding domain"/>
    <property type="match status" value="1"/>
</dbReference>
<keyword evidence="7" id="KW-1185">Reference proteome</keyword>
<dbReference type="GO" id="GO:0003677">
    <property type="term" value="F:DNA binding"/>
    <property type="evidence" value="ECO:0007669"/>
    <property type="project" value="UniProtKB-KW"/>
</dbReference>
<dbReference type="PROSITE" id="PS51118">
    <property type="entry name" value="HTH_HXLR"/>
    <property type="match status" value="1"/>
</dbReference>
<dbReference type="KEGG" id="sod:Sant_0045"/>
<feature type="domain" description="HTH hxlR-type" evidence="5">
    <location>
        <begin position="11"/>
        <end position="108"/>
    </location>
</feature>
<dbReference type="InterPro" id="IPR036390">
    <property type="entry name" value="WH_DNA-bd_sf"/>
</dbReference>
<protein>
    <submittedName>
        <fullName evidence="6">HxlR family transcriptional regulator</fullName>
    </submittedName>
</protein>
<evidence type="ECO:0000256" key="2">
    <source>
        <dbReference type="ARBA" id="ARBA00023125"/>
    </source>
</evidence>
<dbReference type="EMBL" id="CP006569">
    <property type="protein sequence ID" value="AHF75162.1"/>
    <property type="molecule type" value="Genomic_DNA"/>
</dbReference>
<keyword evidence="1" id="KW-0805">Transcription regulation</keyword>
<proteinExistence type="predicted"/>